<name>A6TMA8_ALKMQ</name>
<dbReference type="KEGG" id="amt:Amet_1115"/>
<dbReference type="STRING" id="293826.Amet_1115"/>
<accession>A6TMA8</accession>
<evidence type="ECO:0000256" key="1">
    <source>
        <dbReference type="SAM" id="MobiDB-lite"/>
    </source>
</evidence>
<evidence type="ECO:0000313" key="3">
    <source>
        <dbReference type="Proteomes" id="UP000001572"/>
    </source>
</evidence>
<dbReference type="AlphaFoldDB" id="A6TMA8"/>
<gene>
    <name evidence="2" type="ordered locus">Amet_1115</name>
</gene>
<reference evidence="3" key="1">
    <citation type="journal article" date="2016" name="Genome Announc.">
        <title>Complete genome sequence of Alkaliphilus metalliredigens strain QYMF, an alkaliphilic and metal-reducing bacterium isolated from borax-contaminated leachate ponds.</title>
        <authorList>
            <person name="Hwang C."/>
            <person name="Copeland A."/>
            <person name="Lucas S."/>
            <person name="Lapidus A."/>
            <person name="Barry K."/>
            <person name="Detter J.C."/>
            <person name="Glavina Del Rio T."/>
            <person name="Hammon N."/>
            <person name="Israni S."/>
            <person name="Dalin E."/>
            <person name="Tice H."/>
            <person name="Pitluck S."/>
            <person name="Chertkov O."/>
            <person name="Brettin T."/>
            <person name="Bruce D."/>
            <person name="Han C."/>
            <person name="Schmutz J."/>
            <person name="Larimer F."/>
            <person name="Land M.L."/>
            <person name="Hauser L."/>
            <person name="Kyrpides N."/>
            <person name="Mikhailova N."/>
            <person name="Ye Q."/>
            <person name="Zhou J."/>
            <person name="Richardson P."/>
            <person name="Fields M.W."/>
        </authorList>
    </citation>
    <scope>NUCLEOTIDE SEQUENCE [LARGE SCALE GENOMIC DNA]</scope>
    <source>
        <strain evidence="3">QYMF</strain>
    </source>
</reference>
<keyword evidence="3" id="KW-1185">Reference proteome</keyword>
<dbReference type="EMBL" id="CP000724">
    <property type="protein sequence ID" value="ABR47326.1"/>
    <property type="molecule type" value="Genomic_DNA"/>
</dbReference>
<dbReference type="Proteomes" id="UP000001572">
    <property type="component" value="Chromosome"/>
</dbReference>
<evidence type="ECO:0000313" key="2">
    <source>
        <dbReference type="EMBL" id="ABR47326.1"/>
    </source>
</evidence>
<dbReference type="HOGENOM" id="CLU_3246271_0_0_9"/>
<protein>
    <submittedName>
        <fullName evidence="2">Uncharacterized protein</fullName>
    </submittedName>
</protein>
<feature type="region of interest" description="Disordered" evidence="1">
    <location>
        <begin position="1"/>
        <end position="21"/>
    </location>
</feature>
<proteinExistence type="predicted"/>
<sequence>MGYRMKEITDSFQKNDEEKTEKSCSCSECNCYKTGACGCAKN</sequence>
<organism evidence="2 3">
    <name type="scientific">Alkaliphilus metalliredigens (strain QYMF)</name>
    <dbReference type="NCBI Taxonomy" id="293826"/>
    <lineage>
        <taxon>Bacteria</taxon>
        <taxon>Bacillati</taxon>
        <taxon>Bacillota</taxon>
        <taxon>Clostridia</taxon>
        <taxon>Peptostreptococcales</taxon>
        <taxon>Natronincolaceae</taxon>
        <taxon>Alkaliphilus</taxon>
    </lineage>
</organism>